<dbReference type="InterPro" id="IPR035919">
    <property type="entry name" value="EAL_sf"/>
</dbReference>
<dbReference type="SUPFAM" id="SSF141868">
    <property type="entry name" value="EAL domain-like"/>
    <property type="match status" value="1"/>
</dbReference>
<dbReference type="PATRIC" id="fig|882800.3.peg.1668"/>
<dbReference type="InterPro" id="IPR052155">
    <property type="entry name" value="Biofilm_reg_signaling"/>
</dbReference>
<dbReference type="InterPro" id="IPR035965">
    <property type="entry name" value="PAS-like_dom_sf"/>
</dbReference>
<dbReference type="PANTHER" id="PTHR44757">
    <property type="entry name" value="DIGUANYLATE CYCLASE DGCP"/>
    <property type="match status" value="1"/>
</dbReference>
<dbReference type="Gene3D" id="3.30.450.20">
    <property type="entry name" value="PAS domain"/>
    <property type="match status" value="1"/>
</dbReference>
<evidence type="ECO:0000259" key="1">
    <source>
        <dbReference type="PROSITE" id="PS50112"/>
    </source>
</evidence>
<dbReference type="CDD" id="cd01949">
    <property type="entry name" value="GGDEF"/>
    <property type="match status" value="1"/>
</dbReference>
<dbReference type="AlphaFoldDB" id="H1KGD9"/>
<evidence type="ECO:0000313" key="5">
    <source>
        <dbReference type="EMBL" id="EHP93397.1"/>
    </source>
</evidence>
<comment type="caution">
    <text evidence="5">The sequence shown here is derived from an EMBL/GenBank/DDBJ whole genome shotgun (WGS) entry which is preliminary data.</text>
</comment>
<dbReference type="SUPFAM" id="SSF55073">
    <property type="entry name" value="Nucleotide cyclase"/>
    <property type="match status" value="1"/>
</dbReference>
<dbReference type="Pfam" id="PF00563">
    <property type="entry name" value="EAL"/>
    <property type="match status" value="1"/>
</dbReference>
<dbReference type="InterPro" id="IPR000160">
    <property type="entry name" value="GGDEF_dom"/>
</dbReference>
<dbReference type="Gene3D" id="3.20.20.450">
    <property type="entry name" value="EAL domain"/>
    <property type="match status" value="1"/>
</dbReference>
<dbReference type="SMART" id="SM00052">
    <property type="entry name" value="EAL"/>
    <property type="match status" value="1"/>
</dbReference>
<dbReference type="InterPro" id="IPR001633">
    <property type="entry name" value="EAL_dom"/>
</dbReference>
<dbReference type="Gene3D" id="3.30.70.270">
    <property type="match status" value="1"/>
</dbReference>
<dbReference type="PANTHER" id="PTHR44757:SF2">
    <property type="entry name" value="BIOFILM ARCHITECTURE MAINTENANCE PROTEIN MBAA"/>
    <property type="match status" value="1"/>
</dbReference>
<dbReference type="NCBIfam" id="TIGR00254">
    <property type="entry name" value="GGDEF"/>
    <property type="match status" value="1"/>
</dbReference>
<feature type="domain" description="EAL" evidence="3">
    <location>
        <begin position="302"/>
        <end position="555"/>
    </location>
</feature>
<feature type="domain" description="PAS" evidence="1">
    <location>
        <begin position="12"/>
        <end position="75"/>
    </location>
</feature>
<evidence type="ECO:0000259" key="4">
    <source>
        <dbReference type="PROSITE" id="PS50887"/>
    </source>
</evidence>
<dbReference type="PROSITE" id="PS50883">
    <property type="entry name" value="EAL"/>
    <property type="match status" value="1"/>
</dbReference>
<feature type="domain" description="PAC" evidence="2">
    <location>
        <begin position="82"/>
        <end position="132"/>
    </location>
</feature>
<feature type="domain" description="GGDEF" evidence="4">
    <location>
        <begin position="160"/>
        <end position="293"/>
    </location>
</feature>
<evidence type="ECO:0000259" key="2">
    <source>
        <dbReference type="PROSITE" id="PS50113"/>
    </source>
</evidence>
<name>H1KGD9_METEX</name>
<dbReference type="Pfam" id="PF00990">
    <property type="entry name" value="GGDEF"/>
    <property type="match status" value="1"/>
</dbReference>
<dbReference type="EMBL" id="AGJK01000032">
    <property type="protein sequence ID" value="EHP93397.1"/>
    <property type="molecule type" value="Genomic_DNA"/>
</dbReference>
<evidence type="ECO:0000313" key="6">
    <source>
        <dbReference type="Proteomes" id="UP000004382"/>
    </source>
</evidence>
<dbReference type="Proteomes" id="UP000004382">
    <property type="component" value="Unassembled WGS sequence"/>
</dbReference>
<organism evidence="5 6">
    <name type="scientific">Methylorubrum extorquens DSM 13060</name>
    <dbReference type="NCBI Taxonomy" id="882800"/>
    <lineage>
        <taxon>Bacteria</taxon>
        <taxon>Pseudomonadati</taxon>
        <taxon>Pseudomonadota</taxon>
        <taxon>Alphaproteobacteria</taxon>
        <taxon>Hyphomicrobiales</taxon>
        <taxon>Methylobacteriaceae</taxon>
        <taxon>Methylorubrum</taxon>
    </lineage>
</organism>
<proteinExistence type="predicted"/>
<gene>
    <name evidence="5" type="ORF">MetexDRAFT_1701</name>
</gene>
<reference evidence="5 6" key="1">
    <citation type="submission" date="2011-09" db="EMBL/GenBank/DDBJ databases">
        <title>The draft genome of Methylobacterium extorquens DSM 13060.</title>
        <authorList>
            <consortium name="US DOE Joint Genome Institute (JGI-PGF)"/>
            <person name="Lucas S."/>
            <person name="Han J."/>
            <person name="Lapidus A."/>
            <person name="Cheng J.-F."/>
            <person name="Goodwin L."/>
            <person name="Pitluck S."/>
            <person name="Peters L."/>
            <person name="Land M.L."/>
            <person name="Hauser L."/>
            <person name="Koskimaki J."/>
            <person name="Halonen O."/>
            <person name="Pirttila A."/>
            <person name="Frank C."/>
            <person name="Woyke T.J."/>
        </authorList>
    </citation>
    <scope>NUCLEOTIDE SEQUENCE [LARGE SCALE GENOMIC DNA]</scope>
    <source>
        <strain evidence="5 6">DSM 13060</strain>
    </source>
</reference>
<dbReference type="InterPro" id="IPR000700">
    <property type="entry name" value="PAS-assoc_C"/>
</dbReference>
<dbReference type="InterPro" id="IPR043128">
    <property type="entry name" value="Rev_trsase/Diguanyl_cyclase"/>
</dbReference>
<dbReference type="SMART" id="SM00267">
    <property type="entry name" value="GGDEF"/>
    <property type="match status" value="1"/>
</dbReference>
<evidence type="ECO:0000259" key="3">
    <source>
        <dbReference type="PROSITE" id="PS50883"/>
    </source>
</evidence>
<dbReference type="InterPro" id="IPR029787">
    <property type="entry name" value="Nucleotide_cyclase"/>
</dbReference>
<dbReference type="SMART" id="SM00091">
    <property type="entry name" value="PAS"/>
    <property type="match status" value="1"/>
</dbReference>
<dbReference type="CDD" id="cd00130">
    <property type="entry name" value="PAS"/>
    <property type="match status" value="1"/>
</dbReference>
<dbReference type="CDD" id="cd01948">
    <property type="entry name" value="EAL"/>
    <property type="match status" value="1"/>
</dbReference>
<accession>H1KGD9</accession>
<dbReference type="PROSITE" id="PS50112">
    <property type="entry name" value="PAS"/>
    <property type="match status" value="1"/>
</dbReference>
<dbReference type="SUPFAM" id="SSF55785">
    <property type="entry name" value="PYP-like sensor domain (PAS domain)"/>
    <property type="match status" value="1"/>
</dbReference>
<dbReference type="Pfam" id="PF13426">
    <property type="entry name" value="PAS_9"/>
    <property type="match status" value="1"/>
</dbReference>
<protein>
    <submittedName>
        <fullName evidence="5">Diguanylate cyclase/phosphodiesterase with PAS/PAC sensor(S)</fullName>
    </submittedName>
</protein>
<dbReference type="PROSITE" id="PS50113">
    <property type="entry name" value="PAC"/>
    <property type="match status" value="1"/>
</dbReference>
<sequence precursor="true">MRNTAVAGAFGLAQAAAYAFIASGSTGQITFVNRAAEDLFGYPPGDMIGRNIDVIVPERFRASHEAGLARMIRNEPSRLAGKTIEVTAKRRDGTEFPAEFTLSVWRDHFGLGFGAILRDISEWRARDERLKQLAHHDTLTGLPNRACFEEALQKQLDAGGSVAVLMLDLDGFKEVNDSWGHDTGDAVLQTLAIRLPGRLPQGASLARFGGDEFAVLLPGLGDPLDVAAQATSLLDAFVTPLAVDGRTFHLGVSIGGGVSPAHGDAVGELIGNADLALYRAKQEGKRRFRLFEPVMRSLLLSRIAMQEELRSAARNHEFVLHYQPQVDLQTTAIVGVEALLRWQHPTRGLLMPDAFLSQLEEHPLVLDVGRWILNEACKQAKAWCGAGHRLRMGVNLFAAQAHAGTLEADVLEALNQHRLRPEVLELEVTETIALRADEAMLGQFEKLQRQGIGIAFDDFGTGYASLSSLKRFPLTRLKIDRGFVRDLLTDPHDAAVVRAIVQIGQDVGLEVIAEGIETSAQEATLLRMGCEQGQGYRYGKASPAAEIRCFLESTRLRTHNQ</sequence>
<dbReference type="InterPro" id="IPR000014">
    <property type="entry name" value="PAS"/>
</dbReference>
<dbReference type="PROSITE" id="PS50887">
    <property type="entry name" value="GGDEF"/>
    <property type="match status" value="1"/>
</dbReference>
<dbReference type="NCBIfam" id="TIGR00229">
    <property type="entry name" value="sensory_box"/>
    <property type="match status" value="1"/>
</dbReference>